<dbReference type="OrthoDB" id="9810952at2"/>
<organism evidence="9 10">
    <name type="scientific">Mycoplasmopsis mucosicanis</name>
    <dbReference type="NCBI Taxonomy" id="458208"/>
    <lineage>
        <taxon>Bacteria</taxon>
        <taxon>Bacillati</taxon>
        <taxon>Mycoplasmatota</taxon>
        <taxon>Mycoplasmoidales</taxon>
        <taxon>Metamycoplasmataceae</taxon>
        <taxon>Mycoplasmopsis</taxon>
    </lineage>
</organism>
<dbReference type="GO" id="GO:0030001">
    <property type="term" value="P:metal ion transport"/>
    <property type="evidence" value="ECO:0007669"/>
    <property type="project" value="UniProtKB-ARBA"/>
</dbReference>
<feature type="transmembrane region" description="Helical" evidence="8">
    <location>
        <begin position="321"/>
        <end position="340"/>
    </location>
</feature>
<feature type="transmembrane region" description="Helical" evidence="8">
    <location>
        <begin position="151"/>
        <end position="176"/>
    </location>
</feature>
<dbReference type="PANTHER" id="PTHR32024">
    <property type="entry name" value="TRK SYSTEM POTASSIUM UPTAKE PROTEIN TRKG-RELATED"/>
    <property type="match status" value="1"/>
</dbReference>
<feature type="transmembrane region" description="Helical" evidence="8">
    <location>
        <begin position="37"/>
        <end position="58"/>
    </location>
</feature>
<feature type="transmembrane region" description="Helical" evidence="8">
    <location>
        <begin position="347"/>
        <end position="367"/>
    </location>
</feature>
<proteinExistence type="predicted"/>
<accession>A0A507SYH6</accession>
<dbReference type="Pfam" id="PF02386">
    <property type="entry name" value="TrkH"/>
    <property type="match status" value="1"/>
</dbReference>
<dbReference type="AlphaFoldDB" id="A0A507SYH6"/>
<gene>
    <name evidence="9" type="ORF">E1I18_00160</name>
</gene>
<dbReference type="PANTHER" id="PTHR32024:SF1">
    <property type="entry name" value="KTR SYSTEM POTASSIUM UPTAKE PROTEIN B"/>
    <property type="match status" value="1"/>
</dbReference>
<evidence type="ECO:0000256" key="8">
    <source>
        <dbReference type="SAM" id="Phobius"/>
    </source>
</evidence>
<comment type="subcellular location">
    <subcellularLocation>
        <location evidence="1">Cell membrane</location>
        <topology evidence="1">Multi-pass membrane protein</topology>
    </subcellularLocation>
</comment>
<reference evidence="9 10" key="1">
    <citation type="submission" date="2019-03" db="EMBL/GenBank/DDBJ databases">
        <title>Characterization of a novel Mycoplasma cynos real-time PCR assay.</title>
        <authorList>
            <person name="Tallmadge R.L."/>
            <person name="Mitchell P.K."/>
            <person name="Goodman L."/>
        </authorList>
    </citation>
    <scope>NUCLEOTIDE SEQUENCE [LARGE SCALE GENOMIC DNA]</scope>
    <source>
        <strain evidence="9 10">1642</strain>
    </source>
</reference>
<keyword evidence="2" id="KW-0813">Transport</keyword>
<keyword evidence="6" id="KW-0406">Ion transport</keyword>
<dbReference type="GO" id="GO:0008324">
    <property type="term" value="F:monoatomic cation transmembrane transporter activity"/>
    <property type="evidence" value="ECO:0007669"/>
    <property type="project" value="InterPro"/>
</dbReference>
<keyword evidence="7 8" id="KW-0472">Membrane</keyword>
<feature type="transmembrane region" description="Helical" evidence="8">
    <location>
        <begin position="278"/>
        <end position="301"/>
    </location>
</feature>
<evidence type="ECO:0000313" key="9">
    <source>
        <dbReference type="EMBL" id="TQC54178.1"/>
    </source>
</evidence>
<evidence type="ECO:0000256" key="1">
    <source>
        <dbReference type="ARBA" id="ARBA00004651"/>
    </source>
</evidence>
<dbReference type="RefSeq" id="WP_141483590.1">
    <property type="nucleotide sequence ID" value="NZ_SMDN01000001.1"/>
</dbReference>
<dbReference type="InterPro" id="IPR003445">
    <property type="entry name" value="Cat_transpt"/>
</dbReference>
<evidence type="ECO:0000256" key="2">
    <source>
        <dbReference type="ARBA" id="ARBA00022448"/>
    </source>
</evidence>
<keyword evidence="3" id="KW-1003">Cell membrane</keyword>
<evidence type="ECO:0000256" key="3">
    <source>
        <dbReference type="ARBA" id="ARBA00022475"/>
    </source>
</evidence>
<feature type="transmembrane region" description="Helical" evidence="8">
    <location>
        <begin position="478"/>
        <end position="498"/>
    </location>
</feature>
<evidence type="ECO:0000313" key="10">
    <source>
        <dbReference type="Proteomes" id="UP000320801"/>
    </source>
</evidence>
<feature type="transmembrane region" description="Helical" evidence="8">
    <location>
        <begin position="373"/>
        <end position="391"/>
    </location>
</feature>
<feature type="transmembrane region" description="Helical" evidence="8">
    <location>
        <begin position="237"/>
        <end position="257"/>
    </location>
</feature>
<evidence type="ECO:0000256" key="7">
    <source>
        <dbReference type="ARBA" id="ARBA00023136"/>
    </source>
</evidence>
<protein>
    <submittedName>
        <fullName evidence="9">TrkH family potassium uptake protein</fullName>
    </submittedName>
</protein>
<dbReference type="EMBL" id="SMDN01000001">
    <property type="protein sequence ID" value="TQC54178.1"/>
    <property type="molecule type" value="Genomic_DNA"/>
</dbReference>
<evidence type="ECO:0000256" key="5">
    <source>
        <dbReference type="ARBA" id="ARBA00022989"/>
    </source>
</evidence>
<dbReference type="Proteomes" id="UP000320801">
    <property type="component" value="Unassembled WGS sequence"/>
</dbReference>
<comment type="caution">
    <text evidence="9">The sequence shown here is derived from an EMBL/GenBank/DDBJ whole genome shotgun (WGS) entry which is preliminary data.</text>
</comment>
<dbReference type="GO" id="GO:0005886">
    <property type="term" value="C:plasma membrane"/>
    <property type="evidence" value="ECO:0007669"/>
    <property type="project" value="UniProtKB-SubCell"/>
</dbReference>
<keyword evidence="4 8" id="KW-0812">Transmembrane</keyword>
<keyword evidence="5 8" id="KW-1133">Transmembrane helix</keyword>
<evidence type="ECO:0000256" key="6">
    <source>
        <dbReference type="ARBA" id="ARBA00023065"/>
    </source>
</evidence>
<keyword evidence="10" id="KW-1185">Reference proteome</keyword>
<feature type="transmembrane region" description="Helical" evidence="8">
    <location>
        <begin position="98"/>
        <end position="123"/>
    </location>
</feature>
<sequence length="518" mass="57662">MKKQNDAQQGNNYSKLTFKQFFNKIILKIRKLSKVRIIFLVHLFVILLSSLILFSPLAQTGDVNVSYTDAIFTTASAFSDTGLVTVDTYKTWNAFGQALIAILILAGGIGIFVLKVFFISLILPNSKNSISEMGIVSHERGSDDFGTTKKIIFNSVGFLLITTFISGIFLTLYFYLSSPLPAGDEFLHGDFVSPKSDFALSLRYGFFHSISALNNAGFDIIGKKSLLSYYNNVGLQVYFSFLFVLGGLGYPVIYDILSFIRFRIIHKGPYKKRYVFKLITKLSLLTYLITTFFGFIFILLFELMARNSLAGDSFWDRREYGSSPLKIWHLFFLSISTRSAGFSTVDLGHISTGSIATMTILMFIGAGPVSTGGGIRTTTIAILIMSIIARIKGQDSVRAFRRRVDEKTVKMSSIIFTTSTLLVVLFSLICTTSLDRYGGELDANKYDFSHIIFEVSSAFGTCGLTTGATSHFNLVSKIFLIIIMFVGQFGISSTVLVWGNKINNSRKIDYIHEEVMIG</sequence>
<evidence type="ECO:0000256" key="4">
    <source>
        <dbReference type="ARBA" id="ARBA00022692"/>
    </source>
</evidence>
<name>A0A507SYH6_9BACT</name>
<feature type="transmembrane region" description="Helical" evidence="8">
    <location>
        <begin position="412"/>
        <end position="434"/>
    </location>
</feature>